<keyword evidence="2" id="KW-0732">Signal</keyword>
<evidence type="ECO:0000313" key="3">
    <source>
        <dbReference type="EMBL" id="JAU00585.1"/>
    </source>
</evidence>
<feature type="compositionally biased region" description="Basic and acidic residues" evidence="1">
    <location>
        <begin position="405"/>
        <end position="417"/>
    </location>
</feature>
<feature type="non-terminal residue" evidence="3">
    <location>
        <position position="694"/>
    </location>
</feature>
<accession>A0A1E1XMV2</accession>
<feature type="region of interest" description="Disordered" evidence="1">
    <location>
        <begin position="301"/>
        <end position="431"/>
    </location>
</feature>
<feature type="region of interest" description="Disordered" evidence="1">
    <location>
        <begin position="157"/>
        <end position="176"/>
    </location>
</feature>
<feature type="chain" id="PRO_5009116192" evidence="2">
    <location>
        <begin position="25"/>
        <end position="694"/>
    </location>
</feature>
<dbReference type="EMBL" id="GFAA01002850">
    <property type="protein sequence ID" value="JAU00585.1"/>
    <property type="molecule type" value="mRNA"/>
</dbReference>
<dbReference type="AlphaFoldDB" id="A0A1E1XMV2"/>
<protein>
    <submittedName>
        <fullName evidence="3">Uncharacterized protein</fullName>
    </submittedName>
</protein>
<evidence type="ECO:0000256" key="1">
    <source>
        <dbReference type="SAM" id="MobiDB-lite"/>
    </source>
</evidence>
<reference evidence="3" key="2">
    <citation type="journal article" date="2017" name="Front. Cell. Infect. Microbiol.">
        <title>Analysis of the Salivary Gland Transcriptome of Unfed and Partially Fed Amblyomma sculptum Ticks and Descriptive Proteome of the Saliva.</title>
        <authorList>
            <person name="Esteves E."/>
            <person name="Maruyama S.R."/>
            <person name="Kawahara R."/>
            <person name="Fujita A."/>
            <person name="Martins L.A."/>
            <person name="Righi A.A."/>
            <person name="Costa F.B."/>
            <person name="Palmisano G."/>
            <person name="Labruna M.B."/>
            <person name="Sa-Nunes A."/>
            <person name="Ribeiro J.M.C."/>
            <person name="Fogaca A.C."/>
        </authorList>
    </citation>
    <scope>NUCLEOTIDE SEQUENCE</scope>
</reference>
<proteinExistence type="evidence at transcript level"/>
<sequence>MILKLPFSLLQVLLPFLTFGASQSTSFIDGPTPVVRPVQLKADAPQLPGDGRVAPEILGCSFFTSQAASSSTGSAAPDISLRQRPTHFSGHADSTATNMILKLPFSLLQVNRLQSATIPATVTTAVFPVCTAIGTQQTAMSQSAQFQSMRPRLAGNSGGYGAPYHDGPRPPGFYTGRPLYRNRRPPLYGPCGRPPWRAFKPGRPPYTPRRRFGSRSAAHREWRPPSYTYTECIEPNRDGSPRETDVWSATGVQEPDLPSGLHADDYTALLECTTSPSVKEPPPGQRKSYCRKRVLINLLSLDTQDGGSPAKRLKPHELESPERLRACRDRRDSEQEGTKVEREKGDGTETPAASIVKVRLPHGDRPGVDCSARVQLSPPEAQETLHCRHSDTNTMSRKRKSLLHVPEKKTKSRKDPAVRSSTPNKSGNEKLGHDLLSAEIHSGFCRRESEEVGPKFSTIGSQQCCPKFSAHRILVARADSTTSQHTKLTRNWRSPPTLTNTRGVTVANATRGTTVANPTRGTTEAKATRDITEAKATLCTSEGNATLRTSEGKATLCPSEGKATLCPSEGEATLCPSEGKATLCPSEGIAIRGISEAKAAQISQAKAALGTSEGKATRGISEGKAALSPLEGTAIGRSTEAKAVLCTSEAKAIGGTTEAKSIRGTTEAKAVGGIIEAKAIRGTTEAKSIRGTTE</sequence>
<feature type="signal peptide" evidence="2">
    <location>
        <begin position="1"/>
        <end position="24"/>
    </location>
</feature>
<name>A0A1E1XMV2_AMBSC</name>
<evidence type="ECO:0000256" key="2">
    <source>
        <dbReference type="SAM" id="SignalP"/>
    </source>
</evidence>
<feature type="region of interest" description="Disordered" evidence="1">
    <location>
        <begin position="191"/>
        <end position="219"/>
    </location>
</feature>
<reference evidence="3" key="1">
    <citation type="submission" date="2016-09" db="EMBL/GenBank/DDBJ databases">
        <authorList>
            <person name="Capua I."/>
            <person name="De Benedictis P."/>
            <person name="Joannis T."/>
            <person name="Lombin L.H."/>
            <person name="Cattoli G."/>
        </authorList>
    </citation>
    <scope>NUCLEOTIDE SEQUENCE</scope>
</reference>
<organism evidence="3">
    <name type="scientific">Amblyomma sculptum</name>
    <name type="common">Tick</name>
    <dbReference type="NCBI Taxonomy" id="1581419"/>
    <lineage>
        <taxon>Eukaryota</taxon>
        <taxon>Metazoa</taxon>
        <taxon>Ecdysozoa</taxon>
        <taxon>Arthropoda</taxon>
        <taxon>Chelicerata</taxon>
        <taxon>Arachnida</taxon>
        <taxon>Acari</taxon>
        <taxon>Parasitiformes</taxon>
        <taxon>Ixodida</taxon>
        <taxon>Ixodoidea</taxon>
        <taxon>Ixodidae</taxon>
        <taxon>Amblyomminae</taxon>
        <taxon>Amblyomma</taxon>
    </lineage>
</organism>
<feature type="compositionally biased region" description="Basic and acidic residues" evidence="1">
    <location>
        <begin position="315"/>
        <end position="347"/>
    </location>
</feature>